<protein>
    <submittedName>
        <fullName evidence="2">Uncharacterized protein</fullName>
    </submittedName>
</protein>
<dbReference type="Proteomes" id="UP001066276">
    <property type="component" value="Chromosome 5"/>
</dbReference>
<dbReference type="AlphaFoldDB" id="A0AAV7RJ89"/>
<reference evidence="2" key="1">
    <citation type="journal article" date="2022" name="bioRxiv">
        <title>Sequencing and chromosome-scale assembly of the giantPleurodeles waltlgenome.</title>
        <authorList>
            <person name="Brown T."/>
            <person name="Elewa A."/>
            <person name="Iarovenko S."/>
            <person name="Subramanian E."/>
            <person name="Araus A.J."/>
            <person name="Petzold A."/>
            <person name="Susuki M."/>
            <person name="Suzuki K.-i.T."/>
            <person name="Hayashi T."/>
            <person name="Toyoda A."/>
            <person name="Oliveira C."/>
            <person name="Osipova E."/>
            <person name="Leigh N.D."/>
            <person name="Simon A."/>
            <person name="Yun M.H."/>
        </authorList>
    </citation>
    <scope>NUCLEOTIDE SEQUENCE</scope>
    <source>
        <strain evidence="2">20211129_DDA</strain>
        <tissue evidence="2">Liver</tissue>
    </source>
</reference>
<keyword evidence="3" id="KW-1185">Reference proteome</keyword>
<gene>
    <name evidence="2" type="ORF">NDU88_003690</name>
</gene>
<organism evidence="2 3">
    <name type="scientific">Pleurodeles waltl</name>
    <name type="common">Iberian ribbed newt</name>
    <dbReference type="NCBI Taxonomy" id="8319"/>
    <lineage>
        <taxon>Eukaryota</taxon>
        <taxon>Metazoa</taxon>
        <taxon>Chordata</taxon>
        <taxon>Craniata</taxon>
        <taxon>Vertebrata</taxon>
        <taxon>Euteleostomi</taxon>
        <taxon>Amphibia</taxon>
        <taxon>Batrachia</taxon>
        <taxon>Caudata</taxon>
        <taxon>Salamandroidea</taxon>
        <taxon>Salamandridae</taxon>
        <taxon>Pleurodelinae</taxon>
        <taxon>Pleurodeles</taxon>
    </lineage>
</organism>
<proteinExistence type="predicted"/>
<dbReference type="EMBL" id="JANPWB010000009">
    <property type="protein sequence ID" value="KAJ1150903.1"/>
    <property type="molecule type" value="Genomic_DNA"/>
</dbReference>
<evidence type="ECO:0000313" key="2">
    <source>
        <dbReference type="EMBL" id="KAJ1150903.1"/>
    </source>
</evidence>
<evidence type="ECO:0000256" key="1">
    <source>
        <dbReference type="SAM" id="MobiDB-lite"/>
    </source>
</evidence>
<name>A0AAV7RJ89_PLEWA</name>
<evidence type="ECO:0000313" key="3">
    <source>
        <dbReference type="Proteomes" id="UP001066276"/>
    </source>
</evidence>
<feature type="region of interest" description="Disordered" evidence="1">
    <location>
        <begin position="12"/>
        <end position="81"/>
    </location>
</feature>
<comment type="caution">
    <text evidence="2">The sequence shown here is derived from an EMBL/GenBank/DDBJ whole genome shotgun (WGS) entry which is preliminary data.</text>
</comment>
<feature type="compositionally biased region" description="Basic residues" evidence="1">
    <location>
        <begin position="15"/>
        <end position="34"/>
    </location>
</feature>
<accession>A0AAV7RJ89</accession>
<sequence>MRPAGGTTFVTFFHHSSRQGPVRRHTQHQRRSQRRRGEGMQRPPPLRPCQGSASPTRQPPDLGPASGFRPLLHRTPLRSSASRLEVLPQRSALQLEFAAIPLPVVELRTQAPQQTDLRSDGARRMAPCWQADPGPSPRMYWPPRGPHTAPIATWWPQASGLLCSSNI</sequence>